<dbReference type="InterPro" id="IPR052337">
    <property type="entry name" value="SAT4-like"/>
</dbReference>
<dbReference type="GO" id="GO:0016020">
    <property type="term" value="C:membrane"/>
    <property type="evidence" value="ECO:0007669"/>
    <property type="project" value="UniProtKB-SubCell"/>
</dbReference>
<keyword evidence="4 7" id="KW-0472">Membrane</keyword>
<reference evidence="9 10" key="1">
    <citation type="journal article" date="2015" name="Genome Announc.">
        <title>Genome sequence and annotation of Trichoderma parareesei, the ancestor of the cellulase producer Trichoderma reesei.</title>
        <authorList>
            <person name="Yang D."/>
            <person name="Pomraning K."/>
            <person name="Kopchinskiy A."/>
            <person name="Karimi Aghcheh R."/>
            <person name="Atanasova L."/>
            <person name="Chenthamara K."/>
            <person name="Baker S.E."/>
            <person name="Zhang R."/>
            <person name="Shen Q."/>
            <person name="Freitag M."/>
            <person name="Kubicek C.P."/>
            <person name="Druzhinina I.S."/>
        </authorList>
    </citation>
    <scope>NUCLEOTIDE SEQUENCE [LARGE SCALE GENOMIC DNA]</scope>
    <source>
        <strain evidence="9 10">CBS 125925</strain>
    </source>
</reference>
<evidence type="ECO:0000256" key="7">
    <source>
        <dbReference type="SAM" id="Phobius"/>
    </source>
</evidence>
<name>A0A2H2ZHK7_TRIPA</name>
<dbReference type="PANTHER" id="PTHR33048:SF47">
    <property type="entry name" value="INTEGRAL MEMBRANE PROTEIN-RELATED"/>
    <property type="match status" value="1"/>
</dbReference>
<dbReference type="Proteomes" id="UP000219286">
    <property type="component" value="Unassembled WGS sequence"/>
</dbReference>
<comment type="similarity">
    <text evidence="5">Belongs to the SAT4 family.</text>
</comment>
<proteinExistence type="inferred from homology"/>
<accession>A0A2H2ZHK7</accession>
<keyword evidence="10" id="KW-1185">Reference proteome</keyword>
<gene>
    <name evidence="9" type="ORF">A9Z42_0059010</name>
</gene>
<feature type="transmembrane region" description="Helical" evidence="7">
    <location>
        <begin position="62"/>
        <end position="80"/>
    </location>
</feature>
<sequence>MINPGIDGPLLSRRDAIDDGDPNPRGESLARLSIIFVCLAGFFVVLRLLTRHFHTKAFGADDALIVVALALSVCMTVAYNGEAGNGFGLHSDQINQEHKILAFKYFFAAQILYKVATCLTKSSLGMLYLRIFPGHKFRIAVITVVGVTVAYTFAAVLLTVFACKPIEKAWRKTLPGVCVNSISICDIRLEYRDGHPDHRAAGQRDPTTPAAAGEEAVALRFVQPWCTTASDQTYYQAVSNSWTFVETNVGIVCACLPIVWVPITRQILRLFGVGREDTAATGKSGQTYSLGSHGLVSSARGRTSPRDAEGDSVEELMFHGIKMTRRFSAHVVREDQGQNEAPVSDRPWEHVPQPAPP</sequence>
<comment type="subcellular location">
    <subcellularLocation>
        <location evidence="1">Membrane</location>
        <topology evidence="1">Multi-pass membrane protein</topology>
    </subcellularLocation>
</comment>
<evidence type="ECO:0000259" key="8">
    <source>
        <dbReference type="Pfam" id="PF20684"/>
    </source>
</evidence>
<dbReference type="PANTHER" id="PTHR33048">
    <property type="entry name" value="PTH11-LIKE INTEGRAL MEMBRANE PROTEIN (AFU_ORTHOLOGUE AFUA_5G11245)"/>
    <property type="match status" value="1"/>
</dbReference>
<organism evidence="9 10">
    <name type="scientific">Trichoderma parareesei</name>
    <name type="common">Filamentous fungus</name>
    <dbReference type="NCBI Taxonomy" id="858221"/>
    <lineage>
        <taxon>Eukaryota</taxon>
        <taxon>Fungi</taxon>
        <taxon>Dikarya</taxon>
        <taxon>Ascomycota</taxon>
        <taxon>Pezizomycotina</taxon>
        <taxon>Sordariomycetes</taxon>
        <taxon>Hypocreomycetidae</taxon>
        <taxon>Hypocreales</taxon>
        <taxon>Hypocreaceae</taxon>
        <taxon>Trichoderma</taxon>
    </lineage>
</organism>
<dbReference type="Pfam" id="PF20684">
    <property type="entry name" value="Fung_rhodopsin"/>
    <property type="match status" value="2"/>
</dbReference>
<keyword evidence="2 7" id="KW-0812">Transmembrane</keyword>
<dbReference type="EMBL" id="LFMI01000585">
    <property type="protein sequence ID" value="OTA05248.1"/>
    <property type="molecule type" value="Genomic_DNA"/>
</dbReference>
<evidence type="ECO:0000313" key="10">
    <source>
        <dbReference type="Proteomes" id="UP000219286"/>
    </source>
</evidence>
<evidence type="ECO:0000256" key="2">
    <source>
        <dbReference type="ARBA" id="ARBA00022692"/>
    </source>
</evidence>
<comment type="caution">
    <text evidence="9">The sequence shown here is derived from an EMBL/GenBank/DDBJ whole genome shotgun (WGS) entry which is preliminary data.</text>
</comment>
<dbReference type="AlphaFoldDB" id="A0A2H2ZHK7"/>
<evidence type="ECO:0000256" key="3">
    <source>
        <dbReference type="ARBA" id="ARBA00022989"/>
    </source>
</evidence>
<dbReference type="OrthoDB" id="5401779at2759"/>
<feature type="compositionally biased region" description="Polar residues" evidence="6">
    <location>
        <begin position="281"/>
        <end position="290"/>
    </location>
</feature>
<protein>
    <submittedName>
        <fullName evidence="9">PTH11-like G-protein-coupled receptor</fullName>
    </submittedName>
</protein>
<dbReference type="InterPro" id="IPR049326">
    <property type="entry name" value="Rhodopsin_dom_fungi"/>
</dbReference>
<feature type="region of interest" description="Disordered" evidence="6">
    <location>
        <begin position="281"/>
        <end position="311"/>
    </location>
</feature>
<feature type="transmembrane region" description="Helical" evidence="7">
    <location>
        <begin position="139"/>
        <end position="162"/>
    </location>
</feature>
<feature type="domain" description="Rhodopsin" evidence="8">
    <location>
        <begin position="46"/>
        <end position="182"/>
    </location>
</feature>
<evidence type="ECO:0000256" key="1">
    <source>
        <dbReference type="ARBA" id="ARBA00004141"/>
    </source>
</evidence>
<keyword evidence="3 7" id="KW-1133">Transmembrane helix</keyword>
<evidence type="ECO:0000256" key="4">
    <source>
        <dbReference type="ARBA" id="ARBA00023136"/>
    </source>
</evidence>
<evidence type="ECO:0000256" key="6">
    <source>
        <dbReference type="SAM" id="MobiDB-lite"/>
    </source>
</evidence>
<feature type="transmembrane region" description="Helical" evidence="7">
    <location>
        <begin position="29"/>
        <end position="50"/>
    </location>
</feature>
<evidence type="ECO:0000313" key="9">
    <source>
        <dbReference type="EMBL" id="OTA05248.1"/>
    </source>
</evidence>
<evidence type="ECO:0000256" key="5">
    <source>
        <dbReference type="ARBA" id="ARBA00038359"/>
    </source>
</evidence>
<feature type="domain" description="Rhodopsin" evidence="8">
    <location>
        <begin position="227"/>
        <end position="264"/>
    </location>
</feature>
<feature type="region of interest" description="Disordered" evidence="6">
    <location>
        <begin position="332"/>
        <end position="357"/>
    </location>
</feature>